<evidence type="ECO:0000256" key="12">
    <source>
        <dbReference type="ARBA" id="ARBA00023136"/>
    </source>
</evidence>
<evidence type="ECO:0000256" key="4">
    <source>
        <dbReference type="ARBA" id="ARBA00022475"/>
    </source>
</evidence>
<evidence type="ECO:0000256" key="17">
    <source>
        <dbReference type="SAM" id="Phobius"/>
    </source>
</evidence>
<dbReference type="Pfam" id="PF00905">
    <property type="entry name" value="Transpeptidase"/>
    <property type="match status" value="1"/>
</dbReference>
<protein>
    <submittedName>
        <fullName evidence="20">PBP1A family penicillin-binding protein</fullName>
    </submittedName>
</protein>
<dbReference type="Pfam" id="PF00912">
    <property type="entry name" value="Transgly"/>
    <property type="match status" value="1"/>
</dbReference>
<evidence type="ECO:0000256" key="7">
    <source>
        <dbReference type="ARBA" id="ARBA00022676"/>
    </source>
</evidence>
<comment type="similarity">
    <text evidence="3">In the N-terminal section; belongs to the glycosyltransferase 51 family.</text>
</comment>
<evidence type="ECO:0000256" key="2">
    <source>
        <dbReference type="ARBA" id="ARBA00007090"/>
    </source>
</evidence>
<dbReference type="SUPFAM" id="SSF53955">
    <property type="entry name" value="Lysozyme-like"/>
    <property type="match status" value="1"/>
</dbReference>
<feature type="domain" description="Glycosyl transferase family 51" evidence="19">
    <location>
        <begin position="53"/>
        <end position="227"/>
    </location>
</feature>
<evidence type="ECO:0000259" key="19">
    <source>
        <dbReference type="Pfam" id="PF00912"/>
    </source>
</evidence>
<organism evidence="20 21">
    <name type="scientific">Cerasibacillus terrae</name>
    <dbReference type="NCBI Taxonomy" id="2498845"/>
    <lineage>
        <taxon>Bacteria</taxon>
        <taxon>Bacillati</taxon>
        <taxon>Bacillota</taxon>
        <taxon>Bacilli</taxon>
        <taxon>Bacillales</taxon>
        <taxon>Bacillaceae</taxon>
        <taxon>Cerasibacillus</taxon>
    </lineage>
</organism>
<evidence type="ECO:0000313" key="21">
    <source>
        <dbReference type="Proteomes" id="UP000321574"/>
    </source>
</evidence>
<dbReference type="InterPro" id="IPR001460">
    <property type="entry name" value="PCN-bd_Tpept"/>
</dbReference>
<keyword evidence="7" id="KW-0328">Glycosyltransferase</keyword>
<dbReference type="InterPro" id="IPR012338">
    <property type="entry name" value="Beta-lactam/transpept-like"/>
</dbReference>
<dbReference type="GO" id="GO:0071555">
    <property type="term" value="P:cell wall organization"/>
    <property type="evidence" value="ECO:0007669"/>
    <property type="project" value="UniProtKB-KW"/>
</dbReference>
<comment type="catalytic activity">
    <reaction evidence="15">
        <text>Preferential cleavage: (Ac)2-L-Lys-D-Ala-|-D-Ala. Also transpeptidation of peptidyl-alanyl moieties that are N-acyl substituents of D-alanine.</text>
        <dbReference type="EC" id="3.4.16.4"/>
    </reaction>
</comment>
<keyword evidence="17" id="KW-0812">Transmembrane</keyword>
<dbReference type="EMBL" id="VDUW01000002">
    <property type="protein sequence ID" value="TXL66601.1"/>
    <property type="molecule type" value="Genomic_DNA"/>
</dbReference>
<evidence type="ECO:0000256" key="1">
    <source>
        <dbReference type="ARBA" id="ARBA00004236"/>
    </source>
</evidence>
<keyword evidence="13" id="KW-0511">Multifunctional enzyme</keyword>
<evidence type="ECO:0000256" key="13">
    <source>
        <dbReference type="ARBA" id="ARBA00023268"/>
    </source>
</evidence>
<dbReference type="FunFam" id="1.10.3810.10:FF:000001">
    <property type="entry name" value="Penicillin-binding protein 1A"/>
    <property type="match status" value="1"/>
</dbReference>
<keyword evidence="12 17" id="KW-0472">Membrane</keyword>
<feature type="transmembrane region" description="Helical" evidence="17">
    <location>
        <begin position="12"/>
        <end position="34"/>
    </location>
</feature>
<dbReference type="GO" id="GO:0009252">
    <property type="term" value="P:peptidoglycan biosynthetic process"/>
    <property type="evidence" value="ECO:0007669"/>
    <property type="project" value="UniProtKB-KW"/>
</dbReference>
<dbReference type="InterPro" id="IPR050396">
    <property type="entry name" value="Glycosyltr_51/Transpeptidase"/>
</dbReference>
<keyword evidence="21" id="KW-1185">Reference proteome</keyword>
<gene>
    <name evidence="20" type="ORF">FHP05_04235</name>
</gene>
<sequence length="676" mass="76348">MGRIHLKPINRILLKFGLGIISMVILFFVVLYLIGPPPISDEQDTIYYDTSGEKIGEGKGKENQDWVSLTDISPHVIDAMIAIEDQHFFKHHGFDIKRILIAALKDIKSGSLKEGASTLTQQYARNLYLSHEKTWSRKIKEAIYTIRLEMFYSKTEILEGYLNTIYYGAGAYGIEAASQVYFNKKAKDLTLAESAMLAGIPKGPSYFSPFLNKEKAEKRQQLILRVMHEEGVISKQTFELAKNESLDYAKYDPSLSSDTSNYFQETVLQEAKKILQMDREAIQAGGYRIYTTLNQDHQDKLEETIEKTIDSKSDIEIGALALDPNTGAIRALVGGRDFQKSPFNRATHSRRMTGSTFKPILFYAALERGFTANTTLMSKPTTFEFANNNTYQPRNYNGYYANDPITLAQALALSDNIYAVKTHLFIGMDTLVETAKKFGITGDLPRVPSLALGTASVPLQEMVTAYGMIGNGGMQIEEHAIEKIVDKNGKTLYTREHPKRQIFDEKKAFILTELLTGMFDESLNGYMSVTGSPIIDQLSRPYAGKSGTTESDSWMIGYSPEIVTGIWTGYDDNRELERVREKKYAKEIWAKFMEKAHQDIPMSTFMPPKGVIGIPIDPETGKRATPNCPTNHVMYFEIGTEPTTYCKEHQAPEKEGEKKEGKEKGIFQKWFELFFD</sequence>
<comment type="caution">
    <text evidence="20">The sequence shown here is derived from an EMBL/GenBank/DDBJ whole genome shotgun (WGS) entry which is preliminary data.</text>
</comment>
<comment type="similarity">
    <text evidence="2">In the C-terminal section; belongs to the transpeptidase family.</text>
</comment>
<keyword evidence="14" id="KW-0961">Cell wall biogenesis/degradation</keyword>
<dbReference type="GO" id="GO:0009002">
    <property type="term" value="F:serine-type D-Ala-D-Ala carboxypeptidase activity"/>
    <property type="evidence" value="ECO:0007669"/>
    <property type="project" value="UniProtKB-EC"/>
</dbReference>
<dbReference type="NCBIfam" id="TIGR02074">
    <property type="entry name" value="PBP_1a_fam"/>
    <property type="match status" value="1"/>
</dbReference>
<dbReference type="Gene3D" id="1.10.3810.10">
    <property type="entry name" value="Biosynthetic peptidoglycan transglycosylase-like"/>
    <property type="match status" value="1"/>
</dbReference>
<evidence type="ECO:0000256" key="16">
    <source>
        <dbReference type="ARBA" id="ARBA00049902"/>
    </source>
</evidence>
<dbReference type="RefSeq" id="WP_147666001.1">
    <property type="nucleotide sequence ID" value="NZ_VDUW01000002.1"/>
</dbReference>
<name>A0A5C8NZP8_9BACI</name>
<dbReference type="PANTHER" id="PTHR32282:SF11">
    <property type="entry name" value="PENICILLIN-BINDING PROTEIN 1B"/>
    <property type="match status" value="1"/>
</dbReference>
<keyword evidence="9" id="KW-0378">Hydrolase</keyword>
<evidence type="ECO:0000259" key="18">
    <source>
        <dbReference type="Pfam" id="PF00905"/>
    </source>
</evidence>
<comment type="catalytic activity">
    <reaction evidence="16">
        <text>[GlcNAc-(1-&gt;4)-Mur2Ac(oyl-L-Ala-gamma-D-Glu-L-Lys-D-Ala-D-Ala)](n)-di-trans,octa-cis-undecaprenyl diphosphate + beta-D-GlcNAc-(1-&gt;4)-Mur2Ac(oyl-L-Ala-gamma-D-Glu-L-Lys-D-Ala-D-Ala)-di-trans,octa-cis-undecaprenyl diphosphate = [GlcNAc-(1-&gt;4)-Mur2Ac(oyl-L-Ala-gamma-D-Glu-L-Lys-D-Ala-D-Ala)](n+1)-di-trans,octa-cis-undecaprenyl diphosphate + di-trans,octa-cis-undecaprenyl diphosphate + H(+)</text>
        <dbReference type="Rhea" id="RHEA:23708"/>
        <dbReference type="Rhea" id="RHEA-COMP:9602"/>
        <dbReference type="Rhea" id="RHEA-COMP:9603"/>
        <dbReference type="ChEBI" id="CHEBI:15378"/>
        <dbReference type="ChEBI" id="CHEBI:58405"/>
        <dbReference type="ChEBI" id="CHEBI:60033"/>
        <dbReference type="ChEBI" id="CHEBI:78435"/>
        <dbReference type="EC" id="2.4.99.28"/>
    </reaction>
</comment>
<keyword evidence="17" id="KW-1133">Transmembrane helix</keyword>
<evidence type="ECO:0000313" key="20">
    <source>
        <dbReference type="EMBL" id="TXL66601.1"/>
    </source>
</evidence>
<dbReference type="Proteomes" id="UP000321574">
    <property type="component" value="Unassembled WGS sequence"/>
</dbReference>
<dbReference type="InterPro" id="IPR036950">
    <property type="entry name" value="PBP_transglycosylase"/>
</dbReference>
<dbReference type="GO" id="GO:0030288">
    <property type="term" value="C:outer membrane-bounded periplasmic space"/>
    <property type="evidence" value="ECO:0007669"/>
    <property type="project" value="TreeGrafter"/>
</dbReference>
<reference evidence="20 21" key="1">
    <citation type="submission" date="2019-06" db="EMBL/GenBank/DDBJ databases">
        <title>Cerasibacillus sp. nov., isolated from maize field.</title>
        <authorList>
            <person name="Lin S.-Y."/>
            <person name="Tsai C.-F."/>
            <person name="Young C.-C."/>
        </authorList>
    </citation>
    <scope>NUCLEOTIDE SEQUENCE [LARGE SCALE GENOMIC DNA]</scope>
    <source>
        <strain evidence="20 21">CC-CFT480</strain>
    </source>
</reference>
<evidence type="ECO:0000256" key="9">
    <source>
        <dbReference type="ARBA" id="ARBA00022801"/>
    </source>
</evidence>
<evidence type="ECO:0000256" key="6">
    <source>
        <dbReference type="ARBA" id="ARBA00022670"/>
    </source>
</evidence>
<dbReference type="SUPFAM" id="SSF56601">
    <property type="entry name" value="beta-lactamase/transpeptidase-like"/>
    <property type="match status" value="1"/>
</dbReference>
<comment type="subcellular location">
    <subcellularLocation>
        <location evidence="1">Cell membrane</location>
    </subcellularLocation>
</comment>
<evidence type="ECO:0000256" key="14">
    <source>
        <dbReference type="ARBA" id="ARBA00023316"/>
    </source>
</evidence>
<dbReference type="InterPro" id="IPR023346">
    <property type="entry name" value="Lysozyme-like_dom_sf"/>
</dbReference>
<keyword evidence="6" id="KW-0645">Protease</keyword>
<dbReference type="GO" id="GO:0008360">
    <property type="term" value="P:regulation of cell shape"/>
    <property type="evidence" value="ECO:0007669"/>
    <property type="project" value="UniProtKB-KW"/>
</dbReference>
<dbReference type="AlphaFoldDB" id="A0A5C8NZP8"/>
<dbReference type="Gene3D" id="3.40.710.10">
    <property type="entry name" value="DD-peptidase/beta-lactamase superfamily"/>
    <property type="match status" value="1"/>
</dbReference>
<dbReference type="InterPro" id="IPR001264">
    <property type="entry name" value="Glyco_trans_51"/>
</dbReference>
<evidence type="ECO:0000256" key="3">
    <source>
        <dbReference type="ARBA" id="ARBA00007739"/>
    </source>
</evidence>
<evidence type="ECO:0000256" key="10">
    <source>
        <dbReference type="ARBA" id="ARBA00022960"/>
    </source>
</evidence>
<dbReference type="GO" id="GO:0006508">
    <property type="term" value="P:proteolysis"/>
    <property type="evidence" value="ECO:0007669"/>
    <property type="project" value="UniProtKB-KW"/>
</dbReference>
<dbReference type="PANTHER" id="PTHR32282">
    <property type="entry name" value="BINDING PROTEIN TRANSPEPTIDASE, PUTATIVE-RELATED"/>
    <property type="match status" value="1"/>
</dbReference>
<dbReference type="GO" id="GO:0005886">
    <property type="term" value="C:plasma membrane"/>
    <property type="evidence" value="ECO:0007669"/>
    <property type="project" value="UniProtKB-SubCell"/>
</dbReference>
<keyword evidence="4" id="KW-1003">Cell membrane</keyword>
<dbReference type="GO" id="GO:0008658">
    <property type="term" value="F:penicillin binding"/>
    <property type="evidence" value="ECO:0007669"/>
    <property type="project" value="InterPro"/>
</dbReference>
<keyword evidence="10" id="KW-0133">Cell shape</keyword>
<keyword evidence="8" id="KW-0808">Transferase</keyword>
<keyword evidence="5" id="KW-0121">Carboxypeptidase</keyword>
<feature type="domain" description="Penicillin-binding protein transpeptidase" evidence="18">
    <location>
        <begin position="318"/>
        <end position="561"/>
    </location>
</feature>
<dbReference type="GO" id="GO:0008955">
    <property type="term" value="F:peptidoglycan glycosyltransferase activity"/>
    <property type="evidence" value="ECO:0007669"/>
    <property type="project" value="UniProtKB-EC"/>
</dbReference>
<evidence type="ECO:0000256" key="11">
    <source>
        <dbReference type="ARBA" id="ARBA00022984"/>
    </source>
</evidence>
<keyword evidence="11" id="KW-0573">Peptidoglycan synthesis</keyword>
<proteinExistence type="inferred from homology"/>
<evidence type="ECO:0000256" key="8">
    <source>
        <dbReference type="ARBA" id="ARBA00022679"/>
    </source>
</evidence>
<evidence type="ECO:0000256" key="15">
    <source>
        <dbReference type="ARBA" id="ARBA00034000"/>
    </source>
</evidence>
<evidence type="ECO:0000256" key="5">
    <source>
        <dbReference type="ARBA" id="ARBA00022645"/>
    </source>
</evidence>
<accession>A0A5C8NZP8</accession>
<dbReference type="OrthoDB" id="9766909at2"/>